<dbReference type="RefSeq" id="WP_342759416.1">
    <property type="nucleotide sequence ID" value="NZ_CP146256.1"/>
</dbReference>
<name>A0ABZ3F1Z7_9FIRM</name>
<organism evidence="1 2">
    <name type="scientific">Kineothrix sedimenti</name>
    <dbReference type="NCBI Taxonomy" id="3123317"/>
    <lineage>
        <taxon>Bacteria</taxon>
        <taxon>Bacillati</taxon>
        <taxon>Bacillota</taxon>
        <taxon>Clostridia</taxon>
        <taxon>Lachnospirales</taxon>
        <taxon>Lachnospiraceae</taxon>
        <taxon>Kineothrix</taxon>
    </lineage>
</organism>
<gene>
    <name evidence="1" type="ORF">V6984_08820</name>
</gene>
<dbReference type="Proteomes" id="UP001451571">
    <property type="component" value="Chromosome"/>
</dbReference>
<evidence type="ECO:0000313" key="1">
    <source>
        <dbReference type="EMBL" id="XAH75840.1"/>
    </source>
</evidence>
<sequence>MENMISFLNVIKRSIKTKAFTKDYYQEVIAKWNLNGWLTDEEVTEALAYLDEVFNV</sequence>
<protein>
    <recommendedName>
        <fullName evidence="3">XkdX family protein</fullName>
    </recommendedName>
</protein>
<evidence type="ECO:0000313" key="2">
    <source>
        <dbReference type="Proteomes" id="UP001451571"/>
    </source>
</evidence>
<proteinExistence type="predicted"/>
<accession>A0ABZ3F1Z7</accession>
<reference evidence="1 2" key="1">
    <citation type="submission" date="2024-02" db="EMBL/GenBank/DDBJ databases">
        <title>Bacterial strain from lacustrine sediment.</title>
        <authorList>
            <person name="Petit C."/>
            <person name="Fadhlaoui K."/>
        </authorList>
    </citation>
    <scope>NUCLEOTIDE SEQUENCE [LARGE SCALE GENOMIC DNA]</scope>
    <source>
        <strain evidence="1 2">IPX-CK</strain>
    </source>
</reference>
<evidence type="ECO:0008006" key="3">
    <source>
        <dbReference type="Google" id="ProtNLM"/>
    </source>
</evidence>
<dbReference type="EMBL" id="CP146256">
    <property type="protein sequence ID" value="XAH75840.1"/>
    <property type="molecule type" value="Genomic_DNA"/>
</dbReference>
<keyword evidence="2" id="KW-1185">Reference proteome</keyword>